<name>A0A9P7YRL7_9HELO</name>
<gene>
    <name evidence="13" type="ORF">BJ875DRAFT_47070</name>
</gene>
<evidence type="ECO:0000256" key="5">
    <source>
        <dbReference type="ARBA" id="ARBA00022729"/>
    </source>
</evidence>
<evidence type="ECO:0000256" key="11">
    <source>
        <dbReference type="SAM" id="MobiDB-lite"/>
    </source>
</evidence>
<dbReference type="Pfam" id="PF03663">
    <property type="entry name" value="Glyco_hydro_76"/>
    <property type="match status" value="1"/>
</dbReference>
<organism evidence="13 14">
    <name type="scientific">Amylocarpus encephaloides</name>
    <dbReference type="NCBI Taxonomy" id="45428"/>
    <lineage>
        <taxon>Eukaryota</taxon>
        <taxon>Fungi</taxon>
        <taxon>Dikarya</taxon>
        <taxon>Ascomycota</taxon>
        <taxon>Pezizomycotina</taxon>
        <taxon>Leotiomycetes</taxon>
        <taxon>Helotiales</taxon>
        <taxon>Helotiales incertae sedis</taxon>
        <taxon>Amylocarpus</taxon>
    </lineage>
</organism>
<dbReference type="GO" id="GO:0012505">
    <property type="term" value="C:endomembrane system"/>
    <property type="evidence" value="ECO:0007669"/>
    <property type="project" value="UniProtKB-SubCell"/>
</dbReference>
<dbReference type="PIRSF" id="PIRSF016302">
    <property type="entry name" value="Man_a_manosd"/>
    <property type="match status" value="1"/>
</dbReference>
<evidence type="ECO:0000256" key="7">
    <source>
        <dbReference type="ARBA" id="ARBA00023136"/>
    </source>
</evidence>
<evidence type="ECO:0000256" key="2">
    <source>
        <dbReference type="ARBA" id="ARBA00004308"/>
    </source>
</evidence>
<proteinExistence type="inferred from homology"/>
<comment type="catalytic activity">
    <reaction evidence="1 10">
        <text>Random hydrolysis of (1-&gt;6)-alpha-D-mannosidic linkages in unbranched (1-&gt;6)-mannans.</text>
        <dbReference type="EC" id="3.2.1.101"/>
    </reaction>
</comment>
<dbReference type="SUPFAM" id="SSF48208">
    <property type="entry name" value="Six-hairpin glycosidases"/>
    <property type="match status" value="1"/>
</dbReference>
<dbReference type="OrthoDB" id="4187847at2759"/>
<dbReference type="GO" id="GO:0009272">
    <property type="term" value="P:fungal-type cell wall biogenesis"/>
    <property type="evidence" value="ECO:0007669"/>
    <property type="project" value="TreeGrafter"/>
</dbReference>
<evidence type="ECO:0000256" key="4">
    <source>
        <dbReference type="ARBA" id="ARBA00012350"/>
    </source>
</evidence>
<evidence type="ECO:0000313" key="13">
    <source>
        <dbReference type="EMBL" id="KAG9238406.1"/>
    </source>
</evidence>
<evidence type="ECO:0000256" key="6">
    <source>
        <dbReference type="ARBA" id="ARBA00022801"/>
    </source>
</evidence>
<dbReference type="InterPro" id="IPR005198">
    <property type="entry name" value="Glyco_hydro_76"/>
</dbReference>
<dbReference type="PANTHER" id="PTHR12145:SF36">
    <property type="entry name" value="MANNAN ENDO-1,6-ALPHA-MANNOSIDASE DCW1"/>
    <property type="match status" value="1"/>
</dbReference>
<dbReference type="InterPro" id="IPR014480">
    <property type="entry name" value="Mannan-1_6-alpha_mannosidase"/>
</dbReference>
<reference evidence="13" key="1">
    <citation type="journal article" date="2021" name="IMA Fungus">
        <title>Genomic characterization of three marine fungi, including Emericellopsis atlantica sp. nov. with signatures of a generalist lifestyle and marine biomass degradation.</title>
        <authorList>
            <person name="Hagestad O.C."/>
            <person name="Hou L."/>
            <person name="Andersen J.H."/>
            <person name="Hansen E.H."/>
            <person name="Altermark B."/>
            <person name="Li C."/>
            <person name="Kuhnert E."/>
            <person name="Cox R.J."/>
            <person name="Crous P.W."/>
            <person name="Spatafora J.W."/>
            <person name="Lail K."/>
            <person name="Amirebrahimi M."/>
            <person name="Lipzen A."/>
            <person name="Pangilinan J."/>
            <person name="Andreopoulos W."/>
            <person name="Hayes R.D."/>
            <person name="Ng V."/>
            <person name="Grigoriev I.V."/>
            <person name="Jackson S.A."/>
            <person name="Sutton T.D.S."/>
            <person name="Dobson A.D.W."/>
            <person name="Rama T."/>
        </authorList>
    </citation>
    <scope>NUCLEOTIDE SEQUENCE</scope>
    <source>
        <strain evidence="13">TRa018bII</strain>
    </source>
</reference>
<dbReference type="EC" id="3.2.1.101" evidence="4 10"/>
<keyword evidence="5 12" id="KW-0732">Signal</keyword>
<evidence type="ECO:0000313" key="14">
    <source>
        <dbReference type="Proteomes" id="UP000824998"/>
    </source>
</evidence>
<comment type="caution">
    <text evidence="13">The sequence shown here is derived from an EMBL/GenBank/DDBJ whole genome shotgun (WGS) entry which is preliminary data.</text>
</comment>
<feature type="compositionally biased region" description="Polar residues" evidence="11">
    <location>
        <begin position="407"/>
        <end position="424"/>
    </location>
</feature>
<dbReference type="AlphaFoldDB" id="A0A9P7YRL7"/>
<dbReference type="PANTHER" id="PTHR12145">
    <property type="entry name" value="MANNAN ENDO-1,6-ALPHA-MANNOSIDASE DCW1"/>
    <property type="match status" value="1"/>
</dbReference>
<dbReference type="Gene3D" id="1.50.10.20">
    <property type="match status" value="1"/>
</dbReference>
<protein>
    <recommendedName>
        <fullName evidence="4 10">Mannan endo-1,6-alpha-mannosidase</fullName>
        <ecNumber evidence="4 10">3.2.1.101</ecNumber>
    </recommendedName>
</protein>
<keyword evidence="8" id="KW-0325">Glycoprotein</keyword>
<feature type="region of interest" description="Disordered" evidence="11">
    <location>
        <begin position="407"/>
        <end position="430"/>
    </location>
</feature>
<keyword evidence="9 10" id="KW-0326">Glycosidase</keyword>
<keyword evidence="7" id="KW-0472">Membrane</keyword>
<comment type="subcellular location">
    <subcellularLocation>
        <location evidence="2">Endomembrane system</location>
    </subcellularLocation>
</comment>
<evidence type="ECO:0000256" key="8">
    <source>
        <dbReference type="ARBA" id="ARBA00023180"/>
    </source>
</evidence>
<accession>A0A9P7YRL7</accession>
<dbReference type="EMBL" id="MU251370">
    <property type="protein sequence ID" value="KAG9238406.1"/>
    <property type="molecule type" value="Genomic_DNA"/>
</dbReference>
<dbReference type="Proteomes" id="UP000824998">
    <property type="component" value="Unassembled WGS sequence"/>
</dbReference>
<feature type="signal peptide" evidence="12">
    <location>
        <begin position="1"/>
        <end position="22"/>
    </location>
</feature>
<dbReference type="InterPro" id="IPR008928">
    <property type="entry name" value="6-hairpin_glycosidase_sf"/>
</dbReference>
<dbReference type="FunFam" id="1.50.10.20:FF:000006">
    <property type="entry name" value="Mannan endo-1,6-alpha-mannosidase"/>
    <property type="match status" value="1"/>
</dbReference>
<feature type="chain" id="PRO_5040496521" description="Mannan endo-1,6-alpha-mannosidase" evidence="12">
    <location>
        <begin position="23"/>
        <end position="459"/>
    </location>
</feature>
<keyword evidence="14" id="KW-1185">Reference proteome</keyword>
<evidence type="ECO:0000256" key="12">
    <source>
        <dbReference type="SAM" id="SignalP"/>
    </source>
</evidence>
<dbReference type="GO" id="GO:0016052">
    <property type="term" value="P:carbohydrate catabolic process"/>
    <property type="evidence" value="ECO:0007669"/>
    <property type="project" value="InterPro"/>
</dbReference>
<keyword evidence="6 10" id="KW-0378">Hydrolase</keyword>
<comment type="similarity">
    <text evidence="3 10">Belongs to the glycosyl hydrolase 76 family.</text>
</comment>
<evidence type="ECO:0000256" key="10">
    <source>
        <dbReference type="PIRNR" id="PIRNR016302"/>
    </source>
</evidence>
<dbReference type="GO" id="GO:0008496">
    <property type="term" value="F:mannan endo-1,6-alpha-mannosidase activity"/>
    <property type="evidence" value="ECO:0007669"/>
    <property type="project" value="UniProtKB-UniRule"/>
</dbReference>
<sequence>MHPTFISHVATAALLASSSVSAIDLNIDSVDSIKSVAATLAYDMMSYYKGNTSGGIIGVLPGPPPNPPDGYYWWESGAMWGSLIDYWHFTGDTSYNDVVSNGIQAQVGENIDMMPKNWSQSMGNDDQAFWGMTALLAAEYNFPAPTDPKAPSWLSLAQAVFNTQAVRPDAPCGGGLRWQVFPYLTGYDYKNSIANGCFFNIGARLARYTANDTYAQHAETTWDWITNVGLMDADYNIYDGAHIQHNCTDINRVQFSYNSAVWLLGAANMYNYTNGDAKWKTRVDGLLNQTFNIFFPDNIAYEVACEPKLSCTTDMFSFKSYLTRWLASVTKVAPYTHDEVIKRLKPSAQAAAKQCVGGDNGRTCGLSWSSGKYDGTKGVGQTMAAMSAVFVNLADLLPIKPPFTNATGGTSIGNPNAGSGSTDSLDPIKPATNADRAGAGIITTLVLLSATGMFGWMSI</sequence>
<evidence type="ECO:0000256" key="3">
    <source>
        <dbReference type="ARBA" id="ARBA00009699"/>
    </source>
</evidence>
<evidence type="ECO:0000256" key="9">
    <source>
        <dbReference type="ARBA" id="ARBA00023295"/>
    </source>
</evidence>
<evidence type="ECO:0000256" key="1">
    <source>
        <dbReference type="ARBA" id="ARBA00001452"/>
    </source>
</evidence>